<dbReference type="Proteomes" id="UP000500801">
    <property type="component" value="Chromosome"/>
</dbReference>
<dbReference type="EMBL" id="CP033622">
    <property type="protein sequence ID" value="QIZ51511.1"/>
    <property type="molecule type" value="Genomic_DNA"/>
</dbReference>
<evidence type="ECO:0000313" key="2">
    <source>
        <dbReference type="Proteomes" id="UP000500801"/>
    </source>
</evidence>
<dbReference type="RefSeq" id="WP_168362745.1">
    <property type="nucleotide sequence ID" value="NZ_CP033622.1"/>
</dbReference>
<sequence length="80" mass="9172">MTKMKYELIRGSDIIRNGMYLELSEAGTSPLRQIAEIFYSDSTHEFVLTCYVENVPLDAIEKLISEAKKYLPPKTINNDN</sequence>
<organism evidence="1 2">
    <name type="scientific">Dickeya zeae</name>
    <dbReference type="NCBI Taxonomy" id="204042"/>
    <lineage>
        <taxon>Bacteria</taxon>
        <taxon>Pseudomonadati</taxon>
        <taxon>Pseudomonadota</taxon>
        <taxon>Gammaproteobacteria</taxon>
        <taxon>Enterobacterales</taxon>
        <taxon>Pectobacteriaceae</taxon>
        <taxon>Dickeya</taxon>
    </lineage>
</organism>
<dbReference type="AlphaFoldDB" id="A0AAE6YZR9"/>
<name>A0AAE6YZR9_9GAMM</name>
<accession>A0AAE6YZR9</accession>
<proteinExistence type="predicted"/>
<reference evidence="1 2" key="1">
    <citation type="submission" date="2018-11" db="EMBL/GenBank/DDBJ databases">
        <title>Complete genome sequence of Dickeya zeae strain CE1 infecting Canna edulis Ker-Gawl. in China.</title>
        <authorList>
            <person name="Zhang J."/>
            <person name="Lin B."/>
            <person name="Shen H."/>
            <person name="Jiang S."/>
            <person name="Pu X."/>
            <person name="Sun D."/>
        </authorList>
    </citation>
    <scope>NUCLEOTIDE SEQUENCE [LARGE SCALE GENOMIC DNA]</scope>
    <source>
        <strain evidence="1 2">CE1</strain>
    </source>
</reference>
<gene>
    <name evidence="1" type="ORF">DWG24_12425</name>
</gene>
<evidence type="ECO:0000313" key="1">
    <source>
        <dbReference type="EMBL" id="QIZ51511.1"/>
    </source>
</evidence>
<protein>
    <submittedName>
        <fullName evidence="1">Uncharacterized protein</fullName>
    </submittedName>
</protein>